<comment type="caution">
    <text evidence="2">The sequence shown here is derived from an EMBL/GenBank/DDBJ whole genome shotgun (WGS) entry which is preliminary data.</text>
</comment>
<evidence type="ECO:0000313" key="2">
    <source>
        <dbReference type="EMBL" id="EMP9431376.1"/>
    </source>
</evidence>
<proteinExistence type="predicted"/>
<dbReference type="InterPro" id="IPR036488">
    <property type="entry name" value="DUF1883-like_sf"/>
</dbReference>
<dbReference type="EMBL" id="AAZDVE040000002">
    <property type="protein sequence ID" value="EMP9431376.1"/>
    <property type="molecule type" value="Genomic_DNA"/>
</dbReference>
<dbReference type="AlphaFoldDB" id="A0AAI9HWE5"/>
<dbReference type="Gene3D" id="4.10.1210.10">
    <property type="entry name" value="Atu1913-like"/>
    <property type="match status" value="1"/>
</dbReference>
<reference evidence="2" key="1">
    <citation type="submission" date="2024-02" db="EMBL/GenBank/DDBJ databases">
        <authorList>
            <consortium name="Clinical and Environmental Microbiology Branch: Whole genome sequencing antimicrobial resistance pathogens in the healthcare setting"/>
        </authorList>
    </citation>
    <scope>NUCLEOTIDE SEQUENCE</scope>
    <source>
        <strain evidence="2">2020GO-00142</strain>
    </source>
</reference>
<gene>
    <name evidence="2" type="ORF">JRA39_000369</name>
</gene>
<name>A0AAI9HWE5_PROST</name>
<dbReference type="InterPro" id="IPR015073">
    <property type="entry name" value="DUF1883"/>
</dbReference>
<accession>A0AAI9HWE5</accession>
<protein>
    <submittedName>
        <fullName evidence="2">DUF1883 domain-containing protein</fullName>
    </submittedName>
</protein>
<feature type="domain" description="DUF1883" evidence="1">
    <location>
        <begin position="1"/>
        <end position="86"/>
    </location>
</feature>
<sequence length="87" mass="9696">MQYQYYNLKSLNAGQVVEISLSGNAANVKLMDANNFHSYKSGRQHRYYGGYVTSSLTRLDVPFSGSWHLAIDLGGRSGSVRSSVRVY</sequence>
<dbReference type="Pfam" id="PF08980">
    <property type="entry name" value="DUF1883"/>
    <property type="match status" value="1"/>
</dbReference>
<evidence type="ECO:0000259" key="1">
    <source>
        <dbReference type="Pfam" id="PF08980"/>
    </source>
</evidence>
<dbReference type="SUPFAM" id="SSF141099">
    <property type="entry name" value="Atu1913-like"/>
    <property type="match status" value="1"/>
</dbReference>
<organism evidence="2">
    <name type="scientific">Providencia stuartii</name>
    <dbReference type="NCBI Taxonomy" id="588"/>
    <lineage>
        <taxon>Bacteria</taxon>
        <taxon>Pseudomonadati</taxon>
        <taxon>Pseudomonadota</taxon>
        <taxon>Gammaproteobacteria</taxon>
        <taxon>Enterobacterales</taxon>
        <taxon>Morganellaceae</taxon>
        <taxon>Providencia</taxon>
    </lineage>
</organism>